<accession>A0A9N7URW5</accession>
<protein>
    <submittedName>
        <fullName evidence="2">Uncharacterized protein</fullName>
    </submittedName>
</protein>
<feature type="region of interest" description="Disordered" evidence="1">
    <location>
        <begin position="98"/>
        <end position="118"/>
    </location>
</feature>
<evidence type="ECO:0000313" key="3">
    <source>
        <dbReference type="Proteomes" id="UP001153269"/>
    </source>
</evidence>
<gene>
    <name evidence="2" type="ORF">PLEPLA_LOCUS25817</name>
</gene>
<name>A0A9N7URW5_PLEPL</name>
<feature type="compositionally biased region" description="Basic and acidic residues" evidence="1">
    <location>
        <begin position="38"/>
        <end position="47"/>
    </location>
</feature>
<dbReference type="Proteomes" id="UP001153269">
    <property type="component" value="Unassembled WGS sequence"/>
</dbReference>
<evidence type="ECO:0000313" key="2">
    <source>
        <dbReference type="EMBL" id="CAB1437818.1"/>
    </source>
</evidence>
<comment type="caution">
    <text evidence="2">The sequence shown here is derived from an EMBL/GenBank/DDBJ whole genome shotgun (WGS) entry which is preliminary data.</text>
</comment>
<evidence type="ECO:0000256" key="1">
    <source>
        <dbReference type="SAM" id="MobiDB-lite"/>
    </source>
</evidence>
<proteinExistence type="predicted"/>
<keyword evidence="3" id="KW-1185">Reference proteome</keyword>
<dbReference type="EMBL" id="CADEAL010002075">
    <property type="protein sequence ID" value="CAB1437818.1"/>
    <property type="molecule type" value="Genomic_DNA"/>
</dbReference>
<organism evidence="2 3">
    <name type="scientific">Pleuronectes platessa</name>
    <name type="common">European plaice</name>
    <dbReference type="NCBI Taxonomy" id="8262"/>
    <lineage>
        <taxon>Eukaryota</taxon>
        <taxon>Metazoa</taxon>
        <taxon>Chordata</taxon>
        <taxon>Craniata</taxon>
        <taxon>Vertebrata</taxon>
        <taxon>Euteleostomi</taxon>
        <taxon>Actinopterygii</taxon>
        <taxon>Neopterygii</taxon>
        <taxon>Teleostei</taxon>
        <taxon>Neoteleostei</taxon>
        <taxon>Acanthomorphata</taxon>
        <taxon>Carangaria</taxon>
        <taxon>Pleuronectiformes</taxon>
        <taxon>Pleuronectoidei</taxon>
        <taxon>Pleuronectidae</taxon>
        <taxon>Pleuronectes</taxon>
    </lineage>
</organism>
<feature type="region of interest" description="Disordered" evidence="1">
    <location>
        <begin position="28"/>
        <end position="49"/>
    </location>
</feature>
<reference evidence="2" key="1">
    <citation type="submission" date="2020-03" db="EMBL/GenBank/DDBJ databases">
        <authorList>
            <person name="Weist P."/>
        </authorList>
    </citation>
    <scope>NUCLEOTIDE SEQUENCE</scope>
</reference>
<sequence length="118" mass="12719">MAGFSPAIRMFAATDLRETRVSYLKAAENGGPCSRRPQLHDTERGEPDATLFKHPNAITAATGSRCLYSDVGSVSSRTRPTANVTVKSFQATLLLGQELPQRLPPPDRAGALKREAPV</sequence>
<dbReference type="AlphaFoldDB" id="A0A9N7URW5"/>